<name>E4PFV0_MARAH</name>
<sequence length="39" mass="4193">MTHAWTSAIGTWKLGRTLSNLIRSTANTAGHDLRIGRAG</sequence>
<dbReference type="EMBL" id="CP001978">
    <property type="protein sequence ID" value="ADP98020.1"/>
    <property type="molecule type" value="Genomic_DNA"/>
</dbReference>
<protein>
    <submittedName>
        <fullName evidence="1">Uncharacterized protein</fullName>
    </submittedName>
</protein>
<dbReference type="PATRIC" id="fig|225937.3.peg.2277"/>
<accession>E4PFV0</accession>
<gene>
    <name evidence="1" type="ordered locus">HP15_2256</name>
</gene>
<evidence type="ECO:0000313" key="1">
    <source>
        <dbReference type="EMBL" id="ADP98020.1"/>
    </source>
</evidence>
<dbReference type="HOGENOM" id="CLU_3312400_0_0_6"/>
<dbReference type="STRING" id="225937.HP15_2256"/>
<reference evidence="2" key="2">
    <citation type="submission" date="2010-02" db="EMBL/GenBank/DDBJ databases">
        <title>Complete genome sequence of Marinobacter adhaerens type strain (HP15).</title>
        <authorList>
            <person name="Gaerdes A.A.M."/>
            <person name="Kaeppel E."/>
            <person name="Shezad A."/>
            <person name="Seebah S."/>
            <person name="Teeling H."/>
            <person name="Yarza P."/>
            <person name="Gloeckner F.O."/>
            <person name="Ullrich M.S."/>
        </authorList>
    </citation>
    <scope>NUCLEOTIDE SEQUENCE [LARGE SCALE GENOMIC DNA]</scope>
    <source>
        <strain evidence="2">DSM 23420 / HP15</strain>
    </source>
</reference>
<organism evidence="1 2">
    <name type="scientific">Marinobacter adhaerens (strain DSM 23420 / HP15)</name>
    <dbReference type="NCBI Taxonomy" id="225937"/>
    <lineage>
        <taxon>Bacteria</taxon>
        <taxon>Pseudomonadati</taxon>
        <taxon>Pseudomonadota</taxon>
        <taxon>Gammaproteobacteria</taxon>
        <taxon>Pseudomonadales</taxon>
        <taxon>Marinobacteraceae</taxon>
        <taxon>Marinobacter</taxon>
    </lineage>
</organism>
<dbReference type="Proteomes" id="UP000007077">
    <property type="component" value="Chromosome"/>
</dbReference>
<reference evidence="1 2" key="1">
    <citation type="journal article" date="2010" name="Stand. Genomic Sci.">
        <title>Complete genome sequence of Marinobacter adhaerens type strain (HP15), a diatom-interacting marine microorganism.</title>
        <authorList>
            <person name="Gardes A."/>
            <person name="Kaeppel E."/>
            <person name="Shehzad A."/>
            <person name="Seebah S."/>
            <person name="Teeling H."/>
            <person name="Yarza P."/>
            <person name="Glockner F.O."/>
            <person name="Grossart H.P."/>
            <person name="Ullrich M.S."/>
        </authorList>
    </citation>
    <scope>NUCLEOTIDE SEQUENCE [LARGE SCALE GENOMIC DNA]</scope>
    <source>
        <strain evidence="2">DSM 23420 / HP15</strain>
    </source>
</reference>
<proteinExistence type="predicted"/>
<dbReference type="KEGG" id="mad:HP15_2256"/>
<evidence type="ECO:0000313" key="2">
    <source>
        <dbReference type="Proteomes" id="UP000007077"/>
    </source>
</evidence>
<dbReference type="AlphaFoldDB" id="E4PFV0"/>